<dbReference type="PANTHER" id="PTHR36168">
    <property type="entry name" value="CHROMOSOME 1, WHOLE GENOME SHOTGUN SEQUENCE"/>
    <property type="match status" value="1"/>
</dbReference>
<evidence type="ECO:0000313" key="2">
    <source>
        <dbReference type="EMBL" id="RHZ79977.1"/>
    </source>
</evidence>
<accession>A0A397IY22</accession>
<dbReference type="PANTHER" id="PTHR36168:SF1">
    <property type="entry name" value="ORC1-LIKE AAA ATPASE DOMAIN-CONTAINING PROTEIN"/>
    <property type="match status" value="1"/>
</dbReference>
<dbReference type="OrthoDB" id="511599at2759"/>
<dbReference type="AlphaFoldDB" id="A0A397IY22"/>
<keyword evidence="3" id="KW-1185">Reference proteome</keyword>
<comment type="caution">
    <text evidence="2">The sequence shown here is derived from an EMBL/GenBank/DDBJ whole genome shotgun (WGS) entry which is preliminary data.</text>
</comment>
<dbReference type="Proteomes" id="UP000266861">
    <property type="component" value="Unassembled WGS sequence"/>
</dbReference>
<gene>
    <name evidence="2" type="ORF">Glove_139g61</name>
</gene>
<evidence type="ECO:0000313" key="3">
    <source>
        <dbReference type="Proteomes" id="UP000266861"/>
    </source>
</evidence>
<protein>
    <recommendedName>
        <fullName evidence="1">ATPase AAA-type core domain-containing protein</fullName>
    </recommendedName>
</protein>
<dbReference type="GO" id="GO:0005524">
    <property type="term" value="F:ATP binding"/>
    <property type="evidence" value="ECO:0007669"/>
    <property type="project" value="InterPro"/>
</dbReference>
<sequence length="510" mass="59098">MSFCNIIQHFRRRILQPRSWPPLFQVLSSQPSPLLSRSYTYLTSSSLPSSKLSSKQYIDAFIVSIILFGTSLILYENSPSRRVNKAVQKGTRPELHISRNHYYPRPQVLEQLKKIFTPHESSRSNYIIYGKDGIGKSTLIKLASREVGQGVIYFEIPSDIKNFGKEFAKVVNIWLPEHWKKSLRAFEKAAKVYKAKYGRPLVIIYDNVDYLIQKNTDILDQLQSSVAENDNKGNYIAVFVCSEYSAVQRMSCKEVGQGVIYFEIPSDIKNFGKEFAKVVNIWLPEHWKKSLRAFEKAAKVYKAKYGRPLVIIYDNVDYLIQKNTDILDQLQSSVAENDNKGNYIAVFVCSEYSAVQRMSSRGHWTDMEYFEIGDLTKEESIDYLNKENIKEEEARKIHELVGGYILDLKKAADHLFSGQSFEDIKKTIKIEARKKFRNAKLLPDYKYNEVGRKIINALLNSKELCASEFCEYNELLSKNVFEYHPKTHKITFMSKSMENFIRENSDLIIK</sequence>
<dbReference type="GO" id="GO:0016887">
    <property type="term" value="F:ATP hydrolysis activity"/>
    <property type="evidence" value="ECO:0007669"/>
    <property type="project" value="InterPro"/>
</dbReference>
<dbReference type="Pfam" id="PF00004">
    <property type="entry name" value="AAA"/>
    <property type="match status" value="1"/>
</dbReference>
<dbReference type="SUPFAM" id="SSF52540">
    <property type="entry name" value="P-loop containing nucleoside triphosphate hydrolases"/>
    <property type="match status" value="2"/>
</dbReference>
<dbReference type="STRING" id="1348612.A0A397IY22"/>
<reference evidence="2 3" key="1">
    <citation type="submission" date="2018-08" db="EMBL/GenBank/DDBJ databases">
        <title>Genome and evolution of the arbuscular mycorrhizal fungus Diversispora epigaea (formerly Glomus versiforme) and its bacterial endosymbionts.</title>
        <authorList>
            <person name="Sun X."/>
            <person name="Fei Z."/>
            <person name="Harrison M."/>
        </authorList>
    </citation>
    <scope>NUCLEOTIDE SEQUENCE [LARGE SCALE GENOMIC DNA]</scope>
    <source>
        <strain evidence="2 3">IT104</strain>
    </source>
</reference>
<dbReference type="Gene3D" id="3.40.50.300">
    <property type="entry name" value="P-loop containing nucleotide triphosphate hydrolases"/>
    <property type="match status" value="1"/>
</dbReference>
<name>A0A397IY22_9GLOM</name>
<evidence type="ECO:0000259" key="1">
    <source>
        <dbReference type="Pfam" id="PF00004"/>
    </source>
</evidence>
<feature type="domain" description="ATPase AAA-type core" evidence="1">
    <location>
        <begin position="127"/>
        <end position="244"/>
    </location>
</feature>
<dbReference type="EMBL" id="PQFF01000130">
    <property type="protein sequence ID" value="RHZ79977.1"/>
    <property type="molecule type" value="Genomic_DNA"/>
</dbReference>
<proteinExistence type="predicted"/>
<organism evidence="2 3">
    <name type="scientific">Diversispora epigaea</name>
    <dbReference type="NCBI Taxonomy" id="1348612"/>
    <lineage>
        <taxon>Eukaryota</taxon>
        <taxon>Fungi</taxon>
        <taxon>Fungi incertae sedis</taxon>
        <taxon>Mucoromycota</taxon>
        <taxon>Glomeromycotina</taxon>
        <taxon>Glomeromycetes</taxon>
        <taxon>Diversisporales</taxon>
        <taxon>Diversisporaceae</taxon>
        <taxon>Diversispora</taxon>
    </lineage>
</organism>
<dbReference type="InterPro" id="IPR027417">
    <property type="entry name" value="P-loop_NTPase"/>
</dbReference>
<dbReference type="InterPro" id="IPR003959">
    <property type="entry name" value="ATPase_AAA_core"/>
</dbReference>